<proteinExistence type="predicted"/>
<evidence type="ECO:0000313" key="1">
    <source>
        <dbReference type="EMBL" id="WQH16151.1"/>
    </source>
</evidence>
<name>A0ABZ0YY56_9GAMM</name>
<accession>A0ABZ0YY56</accession>
<dbReference type="InterPro" id="IPR021874">
    <property type="entry name" value="Phage_Mu_Gp27"/>
</dbReference>
<dbReference type="EMBL" id="CP140153">
    <property type="protein sequence ID" value="WQH16151.1"/>
    <property type="molecule type" value="Genomic_DNA"/>
</dbReference>
<reference evidence="1 2" key="1">
    <citation type="submission" date="2023-11" db="EMBL/GenBank/DDBJ databases">
        <title>MicrobeMod: A computational toolkit for identifying prokaryotic methylation and restriction-modification with nanopore sequencing.</title>
        <authorList>
            <person name="Crits-Christoph A."/>
            <person name="Kang S.C."/>
            <person name="Lee H."/>
            <person name="Ostrov N."/>
        </authorList>
    </citation>
    <scope>NUCLEOTIDE SEQUENCE [LARGE SCALE GENOMIC DNA]</scope>
    <source>
        <strain evidence="1 2">ATCC 49870</strain>
    </source>
</reference>
<dbReference type="RefSeq" id="WP_322521166.1">
    <property type="nucleotide sequence ID" value="NZ_CP140153.1"/>
</dbReference>
<protein>
    <submittedName>
        <fullName evidence="1">DUF3486 family protein</fullName>
    </submittedName>
</protein>
<dbReference type="Proteomes" id="UP001327459">
    <property type="component" value="Chromosome"/>
</dbReference>
<dbReference type="Pfam" id="PF11985">
    <property type="entry name" value="Phage_Mu_Gp27"/>
    <property type="match status" value="1"/>
</dbReference>
<evidence type="ECO:0000313" key="2">
    <source>
        <dbReference type="Proteomes" id="UP001327459"/>
    </source>
</evidence>
<gene>
    <name evidence="1" type="ORF">SR882_10355</name>
</gene>
<sequence length="182" mass="19681">MPPRDKISQLPAEVRTEIDRLLIGRGFSGYEALEEQILEAHGIEVGKSTLHRYGQRLERRLSAIRASTEAAKAIADAAPDEADQRSAAVISLVQSDLFEALLDLQEASDEEVDTSERVKLLSRAARAIAQTGRASVSQKKWAAEIRREAATEAAEVATAAMASQGMSKEAIATIKRDILGIA</sequence>
<organism evidence="1 2">
    <name type="scientific">Guyparkeria halophila</name>
    <dbReference type="NCBI Taxonomy" id="47960"/>
    <lineage>
        <taxon>Bacteria</taxon>
        <taxon>Pseudomonadati</taxon>
        <taxon>Pseudomonadota</taxon>
        <taxon>Gammaproteobacteria</taxon>
        <taxon>Chromatiales</taxon>
        <taxon>Thioalkalibacteraceae</taxon>
        <taxon>Guyparkeria</taxon>
    </lineage>
</organism>
<keyword evidence="2" id="KW-1185">Reference proteome</keyword>